<sequence length="234" mass="26572">MFTENYRSFKNILEGSDIKESLMAIDLMFFNLEESMRNNYAPGMKNKVFSAIYILTQLIMEAEKGGWSRKAIIDELPNTLRIHDQSSFARYIRECPRNIKGDFNMINMIVDRKEDAAQNSLGWVIGDYALNSSITQQHREKIAIQARLIKETCERVKGAHIISIACGSARDIELVQKEIKNSGAKIFLFDSDREALDDAVSRLQSIENQIETICMDVVKLPKVVKKLSGDNGNS</sequence>
<dbReference type="InterPro" id="IPR029063">
    <property type="entry name" value="SAM-dependent_MTases_sf"/>
</dbReference>
<dbReference type="Gene3D" id="3.40.50.150">
    <property type="entry name" value="Vaccinia Virus protein VP39"/>
    <property type="match status" value="1"/>
</dbReference>
<name>X1DM01_9ZZZZ</name>
<reference evidence="1" key="1">
    <citation type="journal article" date="2014" name="Front. Microbiol.">
        <title>High frequency of phylogenetically diverse reductive dehalogenase-homologous genes in deep subseafloor sedimentary metagenomes.</title>
        <authorList>
            <person name="Kawai M."/>
            <person name="Futagami T."/>
            <person name="Toyoda A."/>
            <person name="Takaki Y."/>
            <person name="Nishi S."/>
            <person name="Hori S."/>
            <person name="Arai W."/>
            <person name="Tsubouchi T."/>
            <person name="Morono Y."/>
            <person name="Uchiyama I."/>
            <person name="Ito T."/>
            <person name="Fujiyama A."/>
            <person name="Inagaki F."/>
            <person name="Takami H."/>
        </authorList>
    </citation>
    <scope>NUCLEOTIDE SEQUENCE</scope>
    <source>
        <strain evidence="1">Expedition CK06-06</strain>
    </source>
</reference>
<dbReference type="EMBL" id="BART01032284">
    <property type="protein sequence ID" value="GAH09310.1"/>
    <property type="molecule type" value="Genomic_DNA"/>
</dbReference>
<protein>
    <submittedName>
        <fullName evidence="1">Uncharacterized protein</fullName>
    </submittedName>
</protein>
<evidence type="ECO:0000313" key="1">
    <source>
        <dbReference type="EMBL" id="GAH09310.1"/>
    </source>
</evidence>
<proteinExistence type="predicted"/>
<feature type="non-terminal residue" evidence="1">
    <location>
        <position position="234"/>
    </location>
</feature>
<organism evidence="1">
    <name type="scientific">marine sediment metagenome</name>
    <dbReference type="NCBI Taxonomy" id="412755"/>
    <lineage>
        <taxon>unclassified sequences</taxon>
        <taxon>metagenomes</taxon>
        <taxon>ecological metagenomes</taxon>
    </lineage>
</organism>
<comment type="caution">
    <text evidence="1">The sequence shown here is derived from an EMBL/GenBank/DDBJ whole genome shotgun (WGS) entry which is preliminary data.</text>
</comment>
<dbReference type="AlphaFoldDB" id="X1DM01"/>
<dbReference type="SUPFAM" id="SSF53335">
    <property type="entry name" value="S-adenosyl-L-methionine-dependent methyltransferases"/>
    <property type="match status" value="1"/>
</dbReference>
<gene>
    <name evidence="1" type="ORF">S01H4_55844</name>
</gene>
<accession>X1DM01</accession>